<evidence type="ECO:0000313" key="5">
    <source>
        <dbReference type="Proteomes" id="UP000179441"/>
    </source>
</evidence>
<keyword evidence="5" id="KW-1185">Reference proteome</keyword>
<reference evidence="4 5" key="1">
    <citation type="submission" date="2016-10" db="EMBL/GenBank/DDBJ databases">
        <title>Evaluation of Human, Veterinary and Environmental Mycobacterium chelonae Isolates by Core Genome Phylogenomic Analysis, Targeted Gene Comparison, and Anti-microbial Susceptibility Patterns: A Tale of Mistaken Identities.</title>
        <authorList>
            <person name="Fogelson S.B."/>
            <person name="Camus A.C."/>
            <person name="Lorenz W."/>
            <person name="Vasireddy R."/>
            <person name="Vasireddy S."/>
            <person name="Smith T."/>
            <person name="Brown-Elliott B.A."/>
            <person name="Wallace R.J.Jr."/>
            <person name="Hasan N.A."/>
            <person name="Reischl U."/>
            <person name="Sanchez S."/>
        </authorList>
    </citation>
    <scope>NUCLEOTIDE SEQUENCE [LARGE SCALE GENOMIC DNA]</scope>
    <source>
        <strain evidence="4 5">15518</strain>
    </source>
</reference>
<dbReference type="PROSITE" id="PS51186">
    <property type="entry name" value="GNAT"/>
    <property type="match status" value="1"/>
</dbReference>
<comment type="caution">
    <text evidence="4">The sequence shown here is derived from an EMBL/GenBank/DDBJ whole genome shotgun (WGS) entry which is preliminary data.</text>
</comment>
<dbReference type="InterPro" id="IPR016181">
    <property type="entry name" value="Acyl_CoA_acyltransferase"/>
</dbReference>
<evidence type="ECO:0000259" key="3">
    <source>
        <dbReference type="PROSITE" id="PS51186"/>
    </source>
</evidence>
<dbReference type="CDD" id="cd04301">
    <property type="entry name" value="NAT_SF"/>
    <property type="match status" value="1"/>
</dbReference>
<accession>A0A1S1LWS9</accession>
<organism evidence="4 5">
    <name type="scientific">Mycobacteroides chelonae</name>
    <name type="common">Mycobacterium chelonae</name>
    <dbReference type="NCBI Taxonomy" id="1774"/>
    <lineage>
        <taxon>Bacteria</taxon>
        <taxon>Bacillati</taxon>
        <taxon>Actinomycetota</taxon>
        <taxon>Actinomycetes</taxon>
        <taxon>Mycobacteriales</taxon>
        <taxon>Mycobacteriaceae</taxon>
        <taxon>Mycobacteroides</taxon>
    </lineage>
</organism>
<dbReference type="GO" id="GO:0016747">
    <property type="term" value="F:acyltransferase activity, transferring groups other than amino-acyl groups"/>
    <property type="evidence" value="ECO:0007669"/>
    <property type="project" value="InterPro"/>
</dbReference>
<dbReference type="AlphaFoldDB" id="A0A1S1LWS9"/>
<keyword evidence="2" id="KW-0012">Acyltransferase</keyword>
<protein>
    <submittedName>
        <fullName evidence="4">GNAT family N-acetyltransferase</fullName>
    </submittedName>
</protein>
<dbReference type="Pfam" id="PF00583">
    <property type="entry name" value="Acetyltransf_1"/>
    <property type="match status" value="1"/>
</dbReference>
<dbReference type="InterPro" id="IPR050832">
    <property type="entry name" value="Bact_Acetyltransf"/>
</dbReference>
<gene>
    <name evidence="4" type="ORF">BKG84_26640</name>
</gene>
<dbReference type="RefSeq" id="WP_070915462.1">
    <property type="nucleotide sequence ID" value="NZ_JAAOOS010000002.1"/>
</dbReference>
<evidence type="ECO:0000256" key="1">
    <source>
        <dbReference type="ARBA" id="ARBA00022679"/>
    </source>
</evidence>
<name>A0A1S1LWS9_MYCCH</name>
<dbReference type="Proteomes" id="UP000179441">
    <property type="component" value="Unassembled WGS sequence"/>
</dbReference>
<dbReference type="PANTHER" id="PTHR43877">
    <property type="entry name" value="AMINOALKYLPHOSPHONATE N-ACETYLTRANSFERASE-RELATED-RELATED"/>
    <property type="match status" value="1"/>
</dbReference>
<proteinExistence type="predicted"/>
<dbReference type="SUPFAM" id="SSF55729">
    <property type="entry name" value="Acyl-CoA N-acyltransferases (Nat)"/>
    <property type="match status" value="1"/>
</dbReference>
<keyword evidence="1 4" id="KW-0808">Transferase</keyword>
<dbReference type="Gene3D" id="3.40.630.30">
    <property type="match status" value="1"/>
</dbReference>
<feature type="domain" description="N-acetyltransferase" evidence="3">
    <location>
        <begin position="7"/>
        <end position="147"/>
    </location>
</feature>
<dbReference type="EMBL" id="MLIS01000113">
    <property type="protein sequence ID" value="OHU75801.1"/>
    <property type="molecule type" value="Genomic_DNA"/>
</dbReference>
<evidence type="ECO:0000256" key="2">
    <source>
        <dbReference type="ARBA" id="ARBA00023315"/>
    </source>
</evidence>
<dbReference type="InterPro" id="IPR000182">
    <property type="entry name" value="GNAT_dom"/>
</dbReference>
<sequence length="193" mass="21835">MPLAADYVIRDYTSSDEQSWLRCRILSFLTTAYFDDVVTTKPTVEAPGFELVAINTDDIVIGLIDVTNDDTVGTINTLAVHPDHLRRGIARTLLSHAVTRGHAQHLTALSAWTRDDPTALHWYRTMGFIETDHYLHVFANRNADPAEPDRAVDSVRPGLQLMSAFLHADLADEPLLRRQFTRIHVCRRFTRAL</sequence>
<evidence type="ECO:0000313" key="4">
    <source>
        <dbReference type="EMBL" id="OHU75801.1"/>
    </source>
</evidence>